<feature type="disulfide bond" evidence="14">
    <location>
        <begin position="261"/>
        <end position="299"/>
    </location>
</feature>
<evidence type="ECO:0000256" key="2">
    <source>
        <dbReference type="ARBA" id="ARBA00022475"/>
    </source>
</evidence>
<keyword evidence="20" id="KW-1185">Reference proteome</keyword>
<keyword evidence="5" id="KW-0967">Endosome</keyword>
<proteinExistence type="inferred from homology"/>
<evidence type="ECO:0000313" key="20">
    <source>
        <dbReference type="Proteomes" id="UP000694521"/>
    </source>
</evidence>
<dbReference type="AlphaFoldDB" id="A0A8B9INU3"/>
<comment type="similarity">
    <text evidence="14">Belongs to the LAMP family.</text>
</comment>
<evidence type="ECO:0000256" key="8">
    <source>
        <dbReference type="ARBA" id="ARBA00023157"/>
    </source>
</evidence>
<feature type="domain" description="Lysosome-associated membrane glycoprotein 2-like luminal" evidence="17">
    <location>
        <begin position="247"/>
        <end position="394"/>
    </location>
</feature>
<dbReference type="GO" id="GO:0005886">
    <property type="term" value="C:plasma membrane"/>
    <property type="evidence" value="ECO:0007669"/>
    <property type="project" value="UniProtKB-SubCell"/>
</dbReference>
<dbReference type="Pfam" id="PF01299">
    <property type="entry name" value="Lamp2-like_luminal"/>
    <property type="match status" value="2"/>
</dbReference>
<evidence type="ECO:0000256" key="16">
    <source>
        <dbReference type="SAM" id="Phobius"/>
    </source>
</evidence>
<evidence type="ECO:0000256" key="11">
    <source>
        <dbReference type="ARBA" id="ARBA00037817"/>
    </source>
</evidence>
<dbReference type="PRINTS" id="PR00336">
    <property type="entry name" value="LYSASSOCTDMP"/>
</dbReference>
<keyword evidence="8 14" id="KW-1015">Disulfide bond</keyword>
<evidence type="ECO:0000256" key="3">
    <source>
        <dbReference type="ARBA" id="ARBA00022692"/>
    </source>
</evidence>
<evidence type="ECO:0000256" key="13">
    <source>
        <dbReference type="ARBA" id="ARBA00074383"/>
    </source>
</evidence>
<dbReference type="PROSITE" id="PS00311">
    <property type="entry name" value="LAMP_2"/>
    <property type="match status" value="1"/>
</dbReference>
<dbReference type="InterPro" id="IPR018134">
    <property type="entry name" value="LAMP_CS"/>
</dbReference>
<keyword evidence="7 14" id="KW-0472">Membrane</keyword>
<keyword evidence="6 16" id="KW-1133">Transmembrane helix</keyword>
<dbReference type="FunFam" id="2.40.160.110:FF:000001">
    <property type="entry name" value="lysosome-associated membrane glycoprotein 2 isoform X2"/>
    <property type="match status" value="1"/>
</dbReference>
<evidence type="ECO:0000256" key="5">
    <source>
        <dbReference type="ARBA" id="ARBA00022753"/>
    </source>
</evidence>
<feature type="transmembrane region" description="Helical" evidence="16">
    <location>
        <begin position="412"/>
        <end position="435"/>
    </location>
</feature>
<reference evidence="19" key="1">
    <citation type="submission" date="2025-08" db="UniProtKB">
        <authorList>
            <consortium name="Ensembl"/>
        </authorList>
    </citation>
    <scope>IDENTIFICATION</scope>
</reference>
<dbReference type="Proteomes" id="UP000694521">
    <property type="component" value="Unplaced"/>
</dbReference>
<comment type="caution">
    <text evidence="14">Lacks conserved residue(s) required for the propagation of feature annotation.</text>
</comment>
<evidence type="ECO:0000256" key="6">
    <source>
        <dbReference type="ARBA" id="ARBA00022989"/>
    </source>
</evidence>
<evidence type="ECO:0000256" key="9">
    <source>
        <dbReference type="ARBA" id="ARBA00023180"/>
    </source>
</evidence>
<dbReference type="PANTHER" id="PTHR11506:SF27">
    <property type="entry name" value="LYSOSOME-ASSOCIATED MEMBRANE GLYCOPROTEIN 1"/>
    <property type="match status" value="1"/>
</dbReference>
<keyword evidence="3 14" id="KW-0812">Transmembrane</keyword>
<evidence type="ECO:0000256" key="1">
    <source>
        <dbReference type="ARBA" id="ARBA00004251"/>
    </source>
</evidence>
<evidence type="ECO:0000259" key="18">
    <source>
        <dbReference type="Pfam" id="PF21222"/>
    </source>
</evidence>
<dbReference type="GO" id="GO:0005765">
    <property type="term" value="C:lysosomal membrane"/>
    <property type="evidence" value="ECO:0007669"/>
    <property type="project" value="UniProtKB-SubCell"/>
</dbReference>
<feature type="disulfide bond" evidence="14">
    <location>
        <begin position="174"/>
        <end position="210"/>
    </location>
</feature>
<dbReference type="GO" id="GO:0072594">
    <property type="term" value="P:establishment of protein localization to organelle"/>
    <property type="evidence" value="ECO:0007669"/>
    <property type="project" value="TreeGrafter"/>
</dbReference>
<dbReference type="PROSITE" id="PS51407">
    <property type="entry name" value="LAMP_3"/>
    <property type="match status" value="1"/>
</dbReference>
<dbReference type="Pfam" id="PF21222">
    <property type="entry name" value="Lamp2_2nd"/>
    <property type="match status" value="1"/>
</dbReference>
<feature type="compositionally biased region" description="Low complexity" evidence="15">
    <location>
        <begin position="219"/>
        <end position="240"/>
    </location>
</feature>
<dbReference type="Ensembl" id="ENSACDT00005025482.1">
    <property type="protein sequence ID" value="ENSACDP00005021306.1"/>
    <property type="gene ID" value="ENSACDG00005015437.1"/>
</dbReference>
<feature type="disulfide bond" evidence="14">
    <location>
        <begin position="368"/>
        <end position="405"/>
    </location>
</feature>
<dbReference type="InterPro" id="IPR002000">
    <property type="entry name" value="Lysosome-assoc_membr_glycop"/>
</dbReference>
<sequence length="447" mass="48206">MTPRDQRRAQLPPAAAPPPPAAPPRPPLPAMARGLLAAAALLGFLQISSSFDVKDSSGKVCIIANLTAAFSVEYKSNGQKQFAHFFLPQNATTELHSSCGEGNTSQPSLALSFGAGHLLRLNFLKTVDKYQVEKLIFSYNLSDATLFHNSTEGKVMEASQKSVIQAHMGTEYRCISSKRILMKHVNITFSNVTLEAFPTNGTFSRNKTECSEDMVSTTTTVVPTTPKQTTSQVPTASPAPTASPPNPAVGKYNVTGTNGTCVLASMGLQLNITYQKKDEKMGLDLLNFIPHNTTASGKCDNASAFLNLTFEKTKIIFHFVLNASNDKFFLRGVSVSTTLPSEAKAPVFEASNNSMSELRATVGNSYKCSAEENLQVTDKALVNVFNVQVQVFKVDGDKFGAVEECQLDENNMLIPIIVGAALAGLVLIVLIAYLIGRKRSHAGYQTI</sequence>
<reference evidence="19" key="2">
    <citation type="submission" date="2025-09" db="UniProtKB">
        <authorList>
            <consortium name="Ensembl"/>
        </authorList>
    </citation>
    <scope>IDENTIFICATION</scope>
</reference>
<dbReference type="Gene3D" id="2.40.160.110">
    <property type="match status" value="2"/>
</dbReference>
<dbReference type="InterPro" id="IPR048524">
    <property type="entry name" value="Lamp2-like_TM"/>
</dbReference>
<evidence type="ECO:0000256" key="12">
    <source>
        <dbReference type="ARBA" id="ARBA00060404"/>
    </source>
</evidence>
<dbReference type="GO" id="GO:0031902">
    <property type="term" value="C:late endosome membrane"/>
    <property type="evidence" value="ECO:0007669"/>
    <property type="project" value="TreeGrafter"/>
</dbReference>
<keyword evidence="4" id="KW-0732">Signal</keyword>
<dbReference type="CDD" id="cd12087">
    <property type="entry name" value="TM_EGFR-like"/>
    <property type="match status" value="1"/>
</dbReference>
<evidence type="ECO:0000313" key="19">
    <source>
        <dbReference type="Ensembl" id="ENSACDP00005021306.1"/>
    </source>
</evidence>
<dbReference type="InterPro" id="IPR048528">
    <property type="entry name" value="Lamp2-like_luminal"/>
</dbReference>
<feature type="domain" description="Lysosome-associated membrane glycoprotein 2-like transmembrane" evidence="18">
    <location>
        <begin position="414"/>
        <end position="445"/>
    </location>
</feature>
<keyword evidence="2" id="KW-1003">Cell membrane</keyword>
<name>A0A8B9INU3_ANSCY</name>
<feature type="domain" description="Lysosome-associated membrane glycoprotein 2-like luminal" evidence="17">
    <location>
        <begin position="50"/>
        <end position="198"/>
    </location>
</feature>
<organism evidence="19 20">
    <name type="scientific">Anser cygnoides</name>
    <name type="common">Swan goose</name>
    <dbReference type="NCBI Taxonomy" id="8845"/>
    <lineage>
        <taxon>Eukaryota</taxon>
        <taxon>Metazoa</taxon>
        <taxon>Chordata</taxon>
        <taxon>Craniata</taxon>
        <taxon>Vertebrata</taxon>
        <taxon>Euteleostomi</taxon>
        <taxon>Archelosauria</taxon>
        <taxon>Archosauria</taxon>
        <taxon>Dinosauria</taxon>
        <taxon>Saurischia</taxon>
        <taxon>Theropoda</taxon>
        <taxon>Coelurosauria</taxon>
        <taxon>Aves</taxon>
        <taxon>Neognathae</taxon>
        <taxon>Galloanserae</taxon>
        <taxon>Anseriformes</taxon>
        <taxon>Anatidae</taxon>
        <taxon>Anserinae</taxon>
        <taxon>Anser</taxon>
    </lineage>
</organism>
<comment type="subcellular location">
    <subcellularLocation>
        <location evidence="1">Cell membrane</location>
        <topology evidence="1">Single-pass type I membrane protein</topology>
    </subcellularLocation>
    <subcellularLocation>
        <location evidence="12">Cytolytic granule membrane</location>
        <topology evidence="12">Single-pass type I membrane protein</topology>
    </subcellularLocation>
    <subcellularLocation>
        <location evidence="11">Late endosome membrane</location>
        <topology evidence="11">Single-pass type I membrane protein</topology>
    </subcellularLocation>
    <subcellularLocation>
        <location evidence="14">Lysosome membrane</location>
        <topology evidence="14">Single-pass type I membrane protein</topology>
    </subcellularLocation>
</comment>
<protein>
    <recommendedName>
        <fullName evidence="13">Lysosome-associated membrane glycoprotein 1</fullName>
    </recommendedName>
</protein>
<keyword evidence="10 14" id="KW-0458">Lysosome</keyword>
<evidence type="ECO:0000256" key="14">
    <source>
        <dbReference type="PROSITE-ProRule" id="PRU00740"/>
    </source>
</evidence>
<dbReference type="PANTHER" id="PTHR11506">
    <property type="entry name" value="LYSOSOME-ASSOCIATED MEMBRANE GLYCOPROTEIN"/>
    <property type="match status" value="1"/>
</dbReference>
<evidence type="ECO:0000259" key="17">
    <source>
        <dbReference type="Pfam" id="PF01299"/>
    </source>
</evidence>
<dbReference type="PROSITE" id="PS00310">
    <property type="entry name" value="LAMP_1"/>
    <property type="match status" value="1"/>
</dbReference>
<dbReference type="OrthoDB" id="10037042at2759"/>
<feature type="region of interest" description="Disordered" evidence="15">
    <location>
        <begin position="219"/>
        <end position="247"/>
    </location>
</feature>
<accession>A0A8B9INU3</accession>
<evidence type="ECO:0000256" key="15">
    <source>
        <dbReference type="SAM" id="MobiDB-lite"/>
    </source>
</evidence>
<feature type="region of interest" description="Disordered" evidence="15">
    <location>
        <begin position="1"/>
        <end position="29"/>
    </location>
</feature>
<evidence type="ECO:0000256" key="7">
    <source>
        <dbReference type="ARBA" id="ARBA00023136"/>
    </source>
</evidence>
<feature type="compositionally biased region" description="Pro residues" evidence="15">
    <location>
        <begin position="14"/>
        <end position="29"/>
    </location>
</feature>
<evidence type="ECO:0000256" key="4">
    <source>
        <dbReference type="ARBA" id="ARBA00022729"/>
    </source>
</evidence>
<evidence type="ECO:0000256" key="10">
    <source>
        <dbReference type="ARBA" id="ARBA00023228"/>
    </source>
</evidence>
<keyword evidence="9" id="KW-0325">Glycoprotein</keyword>